<feature type="transmembrane region" description="Helical" evidence="2">
    <location>
        <begin position="508"/>
        <end position="526"/>
    </location>
</feature>
<proteinExistence type="predicted"/>
<feature type="transmembrane region" description="Helical" evidence="2">
    <location>
        <begin position="65"/>
        <end position="84"/>
    </location>
</feature>
<dbReference type="RefSeq" id="WP_106091707.1">
    <property type="nucleotide sequence ID" value="NZ_PVNL01000097.1"/>
</dbReference>
<gene>
    <name evidence="3" type="ORF">ENSA7_47940</name>
</gene>
<protein>
    <submittedName>
        <fullName evidence="3">Uncharacterized protein</fullName>
    </submittedName>
</protein>
<feature type="transmembrane region" description="Helical" evidence="2">
    <location>
        <begin position="463"/>
        <end position="481"/>
    </location>
</feature>
<feature type="transmembrane region" description="Helical" evidence="2">
    <location>
        <begin position="260"/>
        <end position="288"/>
    </location>
</feature>
<feature type="transmembrane region" description="Helical" evidence="2">
    <location>
        <begin position="319"/>
        <end position="337"/>
    </location>
</feature>
<keyword evidence="2" id="KW-0812">Transmembrane</keyword>
<evidence type="ECO:0000313" key="3">
    <source>
        <dbReference type="EMBL" id="PRQ05165.1"/>
    </source>
</evidence>
<evidence type="ECO:0000313" key="4">
    <source>
        <dbReference type="Proteomes" id="UP000238823"/>
    </source>
</evidence>
<accession>A0A2S9YJ82</accession>
<dbReference type="OrthoDB" id="9818801at2"/>
<feature type="region of interest" description="Disordered" evidence="1">
    <location>
        <begin position="599"/>
        <end position="657"/>
    </location>
</feature>
<feature type="transmembrane region" description="Helical" evidence="2">
    <location>
        <begin position="568"/>
        <end position="588"/>
    </location>
</feature>
<dbReference type="EMBL" id="PVNL01000097">
    <property type="protein sequence ID" value="PRQ05165.1"/>
    <property type="molecule type" value="Genomic_DNA"/>
</dbReference>
<feature type="transmembrane region" description="Helical" evidence="2">
    <location>
        <begin position="384"/>
        <end position="405"/>
    </location>
</feature>
<keyword evidence="2" id="KW-0472">Membrane</keyword>
<feature type="transmembrane region" description="Helical" evidence="2">
    <location>
        <begin position="538"/>
        <end position="556"/>
    </location>
</feature>
<organism evidence="3 4">
    <name type="scientific">Enhygromyxa salina</name>
    <dbReference type="NCBI Taxonomy" id="215803"/>
    <lineage>
        <taxon>Bacteria</taxon>
        <taxon>Pseudomonadati</taxon>
        <taxon>Myxococcota</taxon>
        <taxon>Polyangia</taxon>
        <taxon>Nannocystales</taxon>
        <taxon>Nannocystaceae</taxon>
        <taxon>Enhygromyxa</taxon>
    </lineage>
</organism>
<feature type="transmembrane region" description="Helical" evidence="2">
    <location>
        <begin position="343"/>
        <end position="372"/>
    </location>
</feature>
<feature type="compositionally biased region" description="Basic and acidic residues" evidence="1">
    <location>
        <begin position="639"/>
        <end position="657"/>
    </location>
</feature>
<evidence type="ECO:0000256" key="1">
    <source>
        <dbReference type="SAM" id="MobiDB-lite"/>
    </source>
</evidence>
<name>A0A2S9YJ82_9BACT</name>
<comment type="caution">
    <text evidence="3">The sequence shown here is derived from an EMBL/GenBank/DDBJ whole genome shotgun (WGS) entry which is preliminary data.</text>
</comment>
<dbReference type="AlphaFoldDB" id="A0A2S9YJ82"/>
<reference evidence="3 4" key="1">
    <citation type="submission" date="2018-03" db="EMBL/GenBank/DDBJ databases">
        <title>Draft Genome Sequences of the Obligatory Marine Myxobacteria Enhygromyxa salina SWB007.</title>
        <authorList>
            <person name="Poehlein A."/>
            <person name="Moghaddam J.A."/>
            <person name="Harms H."/>
            <person name="Alanjari M."/>
            <person name="Koenig G.M."/>
            <person name="Daniel R."/>
            <person name="Schaeberle T.F."/>
        </authorList>
    </citation>
    <scope>NUCLEOTIDE SEQUENCE [LARGE SCALE GENOMIC DNA]</scope>
    <source>
        <strain evidence="3 4">SWB007</strain>
    </source>
</reference>
<feature type="transmembrane region" description="Helical" evidence="2">
    <location>
        <begin position="294"/>
        <end position="312"/>
    </location>
</feature>
<evidence type="ECO:0000256" key="2">
    <source>
        <dbReference type="SAM" id="Phobius"/>
    </source>
</evidence>
<sequence>MLDVARHAQVQFSLGLLALLVCLTALAWRNVFGRPPAPDLVIPAWLKGRTIPATWRTHGRKLLDGGLAVLALVLALFTMTAGRIDGSGLDRERVFHEVVQAKYHAELGWDRLYACAWAADHDAERAFTWVEKARALELGPAPALEARPELDTKLAFQPKDGKLRKITVRPEVPLEVKRPPADVGGKLLPTRALAVAAECESRFTEGRWTELGADVAKAAAMWPEDGFEGRNKDARSFKLAPVFESYGSTATPARLARLRLWFSVVPISAGSLFVLSLLGGLLTVGALVLVGRAYGLRAAALVGIVCFAELAVSPVASGAGIAATLALATVLAGFAAAELDRWALAGGLLAFASVELVWPSLVVLALLATFGVDWLGGRPRKPQLVRFAIGAAATAAVLMLLSATLPGGFGNWSAWADRVAVDRYADGSRQVGLRWLFVPDGSWLGGDKAIGYPEKAQRLADRHAWILLCGVLLLVPSLLAVRRLPPLAFAAIAGVTATFAMFSTDASAWGIALPMLALAAAAIAKHHPPSELLVGRPTTVLVAGCLALCVGMHGIFRVQPFEPWLFNMVYSHLLTTLMLGLGVALLLLPGLREHGDPPGAPASIPVLATEAQAADPSAELTPEQAAEKAAFDAASADTVKIKDEPHPGRDDQPGAAS</sequence>
<dbReference type="Proteomes" id="UP000238823">
    <property type="component" value="Unassembled WGS sequence"/>
</dbReference>
<keyword evidence="2" id="KW-1133">Transmembrane helix</keyword>